<name>A0A8S5PPT8_9CAUD</name>
<dbReference type="GO" id="GO:0005524">
    <property type="term" value="F:ATP binding"/>
    <property type="evidence" value="ECO:0007669"/>
    <property type="project" value="InterPro"/>
</dbReference>
<evidence type="ECO:0000313" key="2">
    <source>
        <dbReference type="EMBL" id="DAE09118.1"/>
    </source>
</evidence>
<organism evidence="2">
    <name type="scientific">Siphoviridae sp. ctZro7</name>
    <dbReference type="NCBI Taxonomy" id="2825561"/>
    <lineage>
        <taxon>Viruses</taxon>
        <taxon>Duplodnaviria</taxon>
        <taxon>Heunggongvirae</taxon>
        <taxon>Uroviricota</taxon>
        <taxon>Caudoviricetes</taxon>
    </lineage>
</organism>
<dbReference type="EMBL" id="BK015483">
    <property type="protein sequence ID" value="DAE09118.1"/>
    <property type="molecule type" value="Genomic_DNA"/>
</dbReference>
<dbReference type="GO" id="GO:0006298">
    <property type="term" value="P:mismatch repair"/>
    <property type="evidence" value="ECO:0007669"/>
    <property type="project" value="InterPro"/>
</dbReference>
<dbReference type="InterPro" id="IPR016151">
    <property type="entry name" value="DNA_mismatch_repair_MutS_N"/>
</dbReference>
<proteinExistence type="predicted"/>
<feature type="domain" description="DNA mismatch repair protein MutS-like N-terminal" evidence="1">
    <location>
        <begin position="69"/>
        <end position="152"/>
    </location>
</feature>
<evidence type="ECO:0000259" key="1">
    <source>
        <dbReference type="Pfam" id="PF01624"/>
    </source>
</evidence>
<dbReference type="Gene3D" id="3.40.1170.10">
    <property type="entry name" value="DNA repair protein MutS, domain I"/>
    <property type="match status" value="1"/>
</dbReference>
<accession>A0A8S5PPT8</accession>
<dbReference type="InterPro" id="IPR007695">
    <property type="entry name" value="DNA_mismatch_repair_MutS-lik_N"/>
</dbReference>
<dbReference type="GO" id="GO:0030983">
    <property type="term" value="F:mismatched DNA binding"/>
    <property type="evidence" value="ECO:0007669"/>
    <property type="project" value="InterPro"/>
</dbReference>
<reference evidence="2" key="1">
    <citation type="journal article" date="2021" name="Proc. Natl. Acad. Sci. U.S.A.">
        <title>A Catalog of Tens of Thousands of Viruses from Human Metagenomes Reveals Hidden Associations with Chronic Diseases.</title>
        <authorList>
            <person name="Tisza M.J."/>
            <person name="Buck C.B."/>
        </authorList>
    </citation>
    <scope>NUCLEOTIDE SEQUENCE</scope>
    <source>
        <strain evidence="2">CtZro7</strain>
    </source>
</reference>
<dbReference type="SUPFAM" id="SSF55271">
    <property type="entry name" value="DNA repair protein MutS, domain I"/>
    <property type="match status" value="1"/>
</dbReference>
<protein>
    <submittedName>
        <fullName evidence="2">DNA mismatch repair protein</fullName>
    </submittedName>
</protein>
<dbReference type="Pfam" id="PF01624">
    <property type="entry name" value="MutS_I"/>
    <property type="match status" value="1"/>
</dbReference>
<sequence length="153" mass="17954">MEITIMDYQTATIRTIKGCPDEWETEQIEYYLYETLGYRSSDIYYMCGEAISHTEDTYVPQPEKPTPYKKWTEIKEKHPDCLLLFRVGDYYECYNEDAVKAAEILGTPLINRHTEKLNKMTGFPYDSLDKYLPKLIRAGQRIAICDQLTTPQK</sequence>